<evidence type="ECO:0000313" key="1">
    <source>
        <dbReference type="EMBL" id="ENN79223.1"/>
    </source>
</evidence>
<organism evidence="1">
    <name type="scientific">Dendroctonus ponderosae</name>
    <name type="common">Mountain pine beetle</name>
    <dbReference type="NCBI Taxonomy" id="77166"/>
    <lineage>
        <taxon>Eukaryota</taxon>
        <taxon>Metazoa</taxon>
        <taxon>Ecdysozoa</taxon>
        <taxon>Arthropoda</taxon>
        <taxon>Hexapoda</taxon>
        <taxon>Insecta</taxon>
        <taxon>Pterygota</taxon>
        <taxon>Neoptera</taxon>
        <taxon>Endopterygota</taxon>
        <taxon>Coleoptera</taxon>
        <taxon>Polyphaga</taxon>
        <taxon>Cucujiformia</taxon>
        <taxon>Curculionidae</taxon>
        <taxon>Scolytinae</taxon>
        <taxon>Dendroctonus</taxon>
    </lineage>
</organism>
<dbReference type="Pfam" id="PF07898">
    <property type="entry name" value="DUF1676"/>
    <property type="match status" value="1"/>
</dbReference>
<dbReference type="EMBL" id="KB740735">
    <property type="protein sequence ID" value="ENN79223.1"/>
    <property type="molecule type" value="Genomic_DNA"/>
</dbReference>
<accession>N6TMG8</accession>
<name>N6TMG8_DENPD</name>
<dbReference type="PANTHER" id="PTHR21879">
    <property type="entry name" value="FI03362P-RELATED-RELATED"/>
    <property type="match status" value="1"/>
</dbReference>
<feature type="non-terminal residue" evidence="1">
    <location>
        <position position="1"/>
    </location>
</feature>
<reference evidence="1" key="1">
    <citation type="journal article" date="2013" name="Genome Biol.">
        <title>Draft genome of the mountain pine beetle, Dendroctonus ponderosae Hopkins, a major forest pest.</title>
        <authorList>
            <person name="Keeling C.I."/>
            <person name="Yuen M.M."/>
            <person name="Liao N.Y."/>
            <person name="Docking T.R."/>
            <person name="Chan S.K."/>
            <person name="Taylor G.A."/>
            <person name="Palmquist D.L."/>
            <person name="Jackman S.D."/>
            <person name="Nguyen A."/>
            <person name="Li M."/>
            <person name="Henderson H."/>
            <person name="Janes J.K."/>
            <person name="Zhao Y."/>
            <person name="Pandoh P."/>
            <person name="Moore R."/>
            <person name="Sperling F.A."/>
            <person name="Huber D.P."/>
            <person name="Birol I."/>
            <person name="Jones S.J."/>
            <person name="Bohlmann J."/>
        </authorList>
    </citation>
    <scope>NUCLEOTIDE SEQUENCE</scope>
</reference>
<dbReference type="HOGENOM" id="CLU_060007_0_0_1"/>
<protein>
    <submittedName>
        <fullName evidence="1">Uncharacterized protein</fullName>
    </submittedName>
</protein>
<dbReference type="OrthoDB" id="8189012at2759"/>
<dbReference type="GO" id="GO:0016020">
    <property type="term" value="C:membrane"/>
    <property type="evidence" value="ECO:0007669"/>
    <property type="project" value="TreeGrafter"/>
</dbReference>
<dbReference type="AlphaFoldDB" id="N6TMG8"/>
<dbReference type="PANTHER" id="PTHR21879:SF14">
    <property type="entry name" value="OSIRIS 8"/>
    <property type="match status" value="1"/>
</dbReference>
<gene>
    <name evidence="1" type="ORF">YQE_04407</name>
</gene>
<proteinExistence type="predicted"/>
<dbReference type="InterPro" id="IPR012464">
    <property type="entry name" value="DUF1676"/>
</dbReference>
<sequence>MNNSLPLIVIIICMCADLCKCHSTETGMNNASQILQKFLSSCSHKKQFGKCLKIQALKVTERALNLKALNVMDGVKIVGNNRLGKSISQSNLNETKLEMLTHSDLDDLLGDRTSRFLNTHKIEVNIPKLIEQTGRSWSGQARGKGGESDGKDKGGGNGALLAALAIKGSFLAMAYQGIAVMSGTAIIIGKMALVLTAILGLKKLVSGNQEKTTFEIIKTPKYTEEHVHTSTYEDDYHDNYRRNYLDNGEIQKRIFRFRLPPH</sequence>